<protein>
    <recommendedName>
        <fullName evidence="5">Transposase MuDR plant domain-containing protein</fullName>
    </recommendedName>
</protein>
<dbReference type="PANTHER" id="PTHR31973:SF189">
    <property type="entry name" value="TRANSPOSASE, MUDR, PLANT, MULE TRANSPOSASE DOMAIN PROTEIN-RELATED"/>
    <property type="match status" value="1"/>
</dbReference>
<dbReference type="Pfam" id="PF26130">
    <property type="entry name" value="PB1-like"/>
    <property type="match status" value="1"/>
</dbReference>
<evidence type="ECO:0000313" key="3">
    <source>
        <dbReference type="EMBL" id="KAK9024368.1"/>
    </source>
</evidence>
<name>A0ABR2SHD4_9ROSI</name>
<dbReference type="InterPro" id="IPR058594">
    <property type="entry name" value="PB1-like_dom_pln"/>
</dbReference>
<gene>
    <name evidence="3" type="ORF">V6N11_004533</name>
</gene>
<dbReference type="PANTHER" id="PTHR31973">
    <property type="entry name" value="POLYPROTEIN, PUTATIVE-RELATED"/>
    <property type="match status" value="1"/>
</dbReference>
<organism evidence="3 4">
    <name type="scientific">Hibiscus sabdariffa</name>
    <name type="common">roselle</name>
    <dbReference type="NCBI Taxonomy" id="183260"/>
    <lineage>
        <taxon>Eukaryota</taxon>
        <taxon>Viridiplantae</taxon>
        <taxon>Streptophyta</taxon>
        <taxon>Embryophyta</taxon>
        <taxon>Tracheophyta</taxon>
        <taxon>Spermatophyta</taxon>
        <taxon>Magnoliopsida</taxon>
        <taxon>eudicotyledons</taxon>
        <taxon>Gunneridae</taxon>
        <taxon>Pentapetalae</taxon>
        <taxon>rosids</taxon>
        <taxon>malvids</taxon>
        <taxon>Malvales</taxon>
        <taxon>Malvaceae</taxon>
        <taxon>Malvoideae</taxon>
        <taxon>Hibiscus</taxon>
    </lineage>
</organism>
<feature type="domain" description="PB1-like" evidence="2">
    <location>
        <begin position="1"/>
        <end position="91"/>
    </location>
</feature>
<dbReference type="Pfam" id="PF03108">
    <property type="entry name" value="DBD_Tnp_Mut"/>
    <property type="match status" value="1"/>
</dbReference>
<evidence type="ECO:0000259" key="1">
    <source>
        <dbReference type="Pfam" id="PF03108"/>
    </source>
</evidence>
<dbReference type="InterPro" id="IPR004332">
    <property type="entry name" value="Transposase_MuDR"/>
</dbReference>
<comment type="caution">
    <text evidence="3">The sequence shown here is derived from an EMBL/GenBank/DDBJ whole genome shotgun (WGS) entry which is preliminary data.</text>
</comment>
<sequence length="746" mass="85229">MHLGGSFATDPTLSYVGGKVMERDLDPDMLCYYTLCDMVKEASYRGVKYFSYCEPGLSFDEGLKIFYDDSSVIAMINHLRNLGSLHIYVEHVVDIPIVAEDMTLVPIIKDATHDINTGEGTTNEQAWVDGVSNEVSTDLETSLDTEDFLGVAFEDDEIRDILAKAKKKKKNLAPEELHAKDEPTFEDQKGQRKKLGMVFHGPEEFKEALAKYAIAKWFDIICKRNELERTRAWCKQEGCPFRIYDALDKADGLYKIKTFKETHECSITFKNTRASYKYVGKHFLSKLRVLPKLKLTEMQKLGKEELKVDLSRGTCSRARRWALEEINGRVLYEFTRLFDYAYALRQANPTANIELMVERPTPFEIPKFRRFYVGDGDGFTLMTDQQKGLKEEIVELLPRVEDRMVEYDPGFDRIIRDFLENDNKVAFVKWIHYQAHCVGGYDVYQSLMLPDILLNINVMYAVKCATALLQGETGLKLDIYAQYTIMDVLRPVDLRPLEVAIWHMSEQPPFIGWSTRQSLYMTIVICQCDIEMLDKVRLLFRATNEVEKEIYDCVMFDKLIGIAALLTVAREEVLSPSLFKGLGDPALNESMSLRQLVLSEIVSLMASEITLFSTSEEDHDKLNDELEIRMSMLRLIEVFERVRRPTTSSTQTIPFFFIPTPGLQSHPTQQPPSVLEEQLLHVEPKNLLPGLSLDHDVLKCAGTPHPQTGIAMSSSISSMHVATLRIPHSILIDREIKGNDVKKTLK</sequence>
<dbReference type="Proteomes" id="UP001396334">
    <property type="component" value="Unassembled WGS sequence"/>
</dbReference>
<evidence type="ECO:0000259" key="2">
    <source>
        <dbReference type="Pfam" id="PF26130"/>
    </source>
</evidence>
<reference evidence="3 4" key="1">
    <citation type="journal article" date="2024" name="G3 (Bethesda)">
        <title>Genome assembly of Hibiscus sabdariffa L. provides insights into metabolisms of medicinal natural products.</title>
        <authorList>
            <person name="Kim T."/>
        </authorList>
    </citation>
    <scope>NUCLEOTIDE SEQUENCE [LARGE SCALE GENOMIC DNA]</scope>
    <source>
        <strain evidence="3">TK-2024</strain>
        <tissue evidence="3">Old leaves</tissue>
    </source>
</reference>
<dbReference type="EMBL" id="JBBPBN010000015">
    <property type="protein sequence ID" value="KAK9024368.1"/>
    <property type="molecule type" value="Genomic_DNA"/>
</dbReference>
<evidence type="ECO:0008006" key="5">
    <source>
        <dbReference type="Google" id="ProtNLM"/>
    </source>
</evidence>
<proteinExistence type="predicted"/>
<accession>A0ABR2SHD4</accession>
<keyword evidence="4" id="KW-1185">Reference proteome</keyword>
<feature type="domain" description="Transposase MuDR plant" evidence="1">
    <location>
        <begin position="194"/>
        <end position="254"/>
    </location>
</feature>
<evidence type="ECO:0000313" key="4">
    <source>
        <dbReference type="Proteomes" id="UP001396334"/>
    </source>
</evidence>